<gene>
    <name evidence="1" type="ORF">CR513_33080</name>
</gene>
<protein>
    <submittedName>
        <fullName evidence="1">Uncharacterized protein</fullName>
    </submittedName>
</protein>
<evidence type="ECO:0000313" key="1">
    <source>
        <dbReference type="EMBL" id="RDX85695.1"/>
    </source>
</evidence>
<keyword evidence="2" id="KW-1185">Reference proteome</keyword>
<sequence>MELNSRLPLWRTHKATGKQRPPIGRAWLSDSKLQSIKYIDLLDKRKETLVMVLGQWLFMSHDRRKRFMFQDLRSKTKDGLHLETPYELWKDK</sequence>
<feature type="non-terminal residue" evidence="1">
    <location>
        <position position="1"/>
    </location>
</feature>
<dbReference type="OrthoDB" id="1436973at2759"/>
<dbReference type="Proteomes" id="UP000257109">
    <property type="component" value="Unassembled WGS sequence"/>
</dbReference>
<name>A0A371G557_MUCPR</name>
<accession>A0A371G557</accession>
<organism evidence="1 2">
    <name type="scientific">Mucuna pruriens</name>
    <name type="common">Velvet bean</name>
    <name type="synonym">Dolichos pruriens</name>
    <dbReference type="NCBI Taxonomy" id="157652"/>
    <lineage>
        <taxon>Eukaryota</taxon>
        <taxon>Viridiplantae</taxon>
        <taxon>Streptophyta</taxon>
        <taxon>Embryophyta</taxon>
        <taxon>Tracheophyta</taxon>
        <taxon>Spermatophyta</taxon>
        <taxon>Magnoliopsida</taxon>
        <taxon>eudicotyledons</taxon>
        <taxon>Gunneridae</taxon>
        <taxon>Pentapetalae</taxon>
        <taxon>rosids</taxon>
        <taxon>fabids</taxon>
        <taxon>Fabales</taxon>
        <taxon>Fabaceae</taxon>
        <taxon>Papilionoideae</taxon>
        <taxon>50 kb inversion clade</taxon>
        <taxon>NPAAA clade</taxon>
        <taxon>indigoferoid/millettioid clade</taxon>
        <taxon>Phaseoleae</taxon>
        <taxon>Mucuna</taxon>
    </lineage>
</organism>
<reference evidence="1" key="1">
    <citation type="submission" date="2018-05" db="EMBL/GenBank/DDBJ databases">
        <title>Draft genome of Mucuna pruriens seed.</title>
        <authorList>
            <person name="Nnadi N.E."/>
            <person name="Vos R."/>
            <person name="Hasami M.H."/>
            <person name="Devisetty U.K."/>
            <person name="Aguiy J.C."/>
        </authorList>
    </citation>
    <scope>NUCLEOTIDE SEQUENCE [LARGE SCALE GENOMIC DNA]</scope>
    <source>
        <strain evidence="1">JCA_2017</strain>
    </source>
</reference>
<proteinExistence type="predicted"/>
<dbReference type="EMBL" id="QJKJ01006725">
    <property type="protein sequence ID" value="RDX85695.1"/>
    <property type="molecule type" value="Genomic_DNA"/>
</dbReference>
<evidence type="ECO:0000313" key="2">
    <source>
        <dbReference type="Proteomes" id="UP000257109"/>
    </source>
</evidence>
<comment type="caution">
    <text evidence="1">The sequence shown here is derived from an EMBL/GenBank/DDBJ whole genome shotgun (WGS) entry which is preliminary data.</text>
</comment>
<dbReference type="AlphaFoldDB" id="A0A371G557"/>